<evidence type="ECO:0000313" key="5">
    <source>
        <dbReference type="Proteomes" id="UP000580839"/>
    </source>
</evidence>
<feature type="domain" description="Putative zinc-finger" evidence="3">
    <location>
        <begin position="11"/>
        <end position="41"/>
    </location>
</feature>
<evidence type="ECO:0000313" key="4">
    <source>
        <dbReference type="EMBL" id="NOT33589.1"/>
    </source>
</evidence>
<feature type="transmembrane region" description="Helical" evidence="2">
    <location>
        <begin position="117"/>
        <end position="136"/>
    </location>
</feature>
<dbReference type="InterPro" id="IPR041916">
    <property type="entry name" value="Anti_sigma_zinc_sf"/>
</dbReference>
<feature type="region of interest" description="Disordered" evidence="1">
    <location>
        <begin position="144"/>
        <end position="169"/>
    </location>
</feature>
<keyword evidence="2" id="KW-1133">Transmembrane helix</keyword>
<dbReference type="Gene3D" id="1.10.10.1320">
    <property type="entry name" value="Anti-sigma factor, zinc-finger domain"/>
    <property type="match status" value="1"/>
</dbReference>
<sequence>MNGFEHDERWNERLSEHLDGTLDAATLREVDSHLAGCASCRAVRAELERVRDAARVMDPIAPSRDLWPAIEARLAARTAQAPLAAARPASDAEPQRVLRLPGARWWERRFSLGLPQALAAAVLLVAVAGGLSWLSMRQQPSRVVASREPGPQSLAPGAPAPSVSPGLSSDPGADAVFASVDPRYDATIAELQRVLVHERANLDTSTVRIVEQNLGLIDRALGEAQRALENDPSNAYLRFHLAATMKRKVELLRRATVIAGAQG</sequence>
<organism evidence="4 5">
    <name type="scientific">Eiseniibacteriota bacterium</name>
    <dbReference type="NCBI Taxonomy" id="2212470"/>
    <lineage>
        <taxon>Bacteria</taxon>
        <taxon>Candidatus Eiseniibacteriota</taxon>
    </lineage>
</organism>
<gene>
    <name evidence="4" type="ORF">HOP12_05385</name>
</gene>
<feature type="compositionally biased region" description="Low complexity" evidence="1">
    <location>
        <begin position="153"/>
        <end position="169"/>
    </location>
</feature>
<dbReference type="EMBL" id="JABFRW010000055">
    <property type="protein sequence ID" value="NOT33589.1"/>
    <property type="molecule type" value="Genomic_DNA"/>
</dbReference>
<proteinExistence type="predicted"/>
<dbReference type="AlphaFoldDB" id="A0A849SWR9"/>
<evidence type="ECO:0000256" key="2">
    <source>
        <dbReference type="SAM" id="Phobius"/>
    </source>
</evidence>
<protein>
    <recommendedName>
        <fullName evidence="3">Putative zinc-finger domain-containing protein</fullName>
    </recommendedName>
</protein>
<accession>A0A849SWR9</accession>
<keyword evidence="2" id="KW-0472">Membrane</keyword>
<evidence type="ECO:0000256" key="1">
    <source>
        <dbReference type="SAM" id="MobiDB-lite"/>
    </source>
</evidence>
<dbReference type="InterPro" id="IPR027383">
    <property type="entry name" value="Znf_put"/>
</dbReference>
<name>A0A849SWR9_UNCEI</name>
<dbReference type="Pfam" id="PF13490">
    <property type="entry name" value="zf-HC2"/>
    <property type="match status" value="1"/>
</dbReference>
<reference evidence="4 5" key="1">
    <citation type="submission" date="2020-04" db="EMBL/GenBank/DDBJ databases">
        <title>Metagenomic profiling of ammonia- and methane-oxidizing microorganisms in a Dutch drinking water treatment plant.</title>
        <authorList>
            <person name="Poghosyan L."/>
            <person name="Leucker S."/>
        </authorList>
    </citation>
    <scope>NUCLEOTIDE SEQUENCE [LARGE SCALE GENOMIC DNA]</scope>
    <source>
        <strain evidence="4">S-RSF-IL-03</strain>
    </source>
</reference>
<dbReference type="Proteomes" id="UP000580839">
    <property type="component" value="Unassembled WGS sequence"/>
</dbReference>
<comment type="caution">
    <text evidence="4">The sequence shown here is derived from an EMBL/GenBank/DDBJ whole genome shotgun (WGS) entry which is preliminary data.</text>
</comment>
<evidence type="ECO:0000259" key="3">
    <source>
        <dbReference type="Pfam" id="PF13490"/>
    </source>
</evidence>
<keyword evidence="2" id="KW-0812">Transmembrane</keyword>